<dbReference type="AlphaFoldDB" id="A0A1G6V277"/>
<evidence type="ECO:0000313" key="3">
    <source>
        <dbReference type="Proteomes" id="UP000199060"/>
    </source>
</evidence>
<dbReference type="Proteomes" id="UP000199060">
    <property type="component" value="Unassembled WGS sequence"/>
</dbReference>
<dbReference type="GO" id="GO:0006313">
    <property type="term" value="P:DNA transposition"/>
    <property type="evidence" value="ECO:0007669"/>
    <property type="project" value="InterPro"/>
</dbReference>
<dbReference type="InterPro" id="IPR002686">
    <property type="entry name" value="Transposase_17"/>
</dbReference>
<name>A0A1G6V277_9BACT</name>
<dbReference type="InterPro" id="IPR036515">
    <property type="entry name" value="Transposase_17_sf"/>
</dbReference>
<sequence>MRLHLHLPIKTNLYFKLFKMMILWAKHIRDQEMPYFLTFQVVGLADVFTRKMYRDFILENLSYCPSEKGLYLFEYVIMSNHIHLVVQQKDGKLSEWVRDFKKFTSKKLVKLILENS</sequence>
<gene>
    <name evidence="2" type="ORF">SAMN04488104_10322</name>
</gene>
<evidence type="ECO:0000259" key="1">
    <source>
        <dbReference type="Pfam" id="PF01797"/>
    </source>
</evidence>
<proteinExistence type="predicted"/>
<accession>A0A1G6V277</accession>
<dbReference type="GO" id="GO:0004803">
    <property type="term" value="F:transposase activity"/>
    <property type="evidence" value="ECO:0007669"/>
    <property type="project" value="InterPro"/>
</dbReference>
<dbReference type="STRING" id="686796.SAMN04488104_10322"/>
<protein>
    <submittedName>
        <fullName evidence="2">Transposase IS200 like</fullName>
    </submittedName>
</protein>
<dbReference type="Pfam" id="PF01797">
    <property type="entry name" value="Y1_Tnp"/>
    <property type="match status" value="1"/>
</dbReference>
<dbReference type="GO" id="GO:0003677">
    <property type="term" value="F:DNA binding"/>
    <property type="evidence" value="ECO:0007669"/>
    <property type="project" value="InterPro"/>
</dbReference>
<reference evidence="3" key="1">
    <citation type="submission" date="2016-10" db="EMBL/GenBank/DDBJ databases">
        <authorList>
            <person name="Varghese N."/>
            <person name="Submissions S."/>
        </authorList>
    </citation>
    <scope>NUCLEOTIDE SEQUENCE [LARGE SCALE GENOMIC DNA]</scope>
    <source>
        <strain evidence="3">DSM 23095</strain>
    </source>
</reference>
<dbReference type="EMBL" id="FNAC01000032">
    <property type="protein sequence ID" value="SDD47648.1"/>
    <property type="molecule type" value="Genomic_DNA"/>
</dbReference>
<organism evidence="2 3">
    <name type="scientific">Algoriphagus faecimaris</name>
    <dbReference type="NCBI Taxonomy" id="686796"/>
    <lineage>
        <taxon>Bacteria</taxon>
        <taxon>Pseudomonadati</taxon>
        <taxon>Bacteroidota</taxon>
        <taxon>Cytophagia</taxon>
        <taxon>Cytophagales</taxon>
        <taxon>Cyclobacteriaceae</taxon>
        <taxon>Algoriphagus</taxon>
    </lineage>
</organism>
<keyword evidence="3" id="KW-1185">Reference proteome</keyword>
<dbReference type="SUPFAM" id="SSF143422">
    <property type="entry name" value="Transposase IS200-like"/>
    <property type="match status" value="1"/>
</dbReference>
<dbReference type="Gene3D" id="3.30.70.1290">
    <property type="entry name" value="Transposase IS200-like"/>
    <property type="match status" value="1"/>
</dbReference>
<evidence type="ECO:0000313" key="2">
    <source>
        <dbReference type="EMBL" id="SDD47648.1"/>
    </source>
</evidence>
<feature type="domain" description="Transposase IS200-like" evidence="1">
    <location>
        <begin position="46"/>
        <end position="110"/>
    </location>
</feature>